<dbReference type="HOGENOM" id="CLU_665276_0_0_7"/>
<evidence type="ECO:0000256" key="1">
    <source>
        <dbReference type="SAM" id="MobiDB-lite"/>
    </source>
</evidence>
<dbReference type="EMBL" id="CP001804">
    <property type="protein sequence ID" value="ACY18551.1"/>
    <property type="molecule type" value="Genomic_DNA"/>
</dbReference>
<dbReference type="STRING" id="502025.Hoch_6076"/>
<protein>
    <submittedName>
        <fullName evidence="2">Uncharacterized protein</fullName>
    </submittedName>
</protein>
<evidence type="ECO:0000313" key="2">
    <source>
        <dbReference type="EMBL" id="ACY18551.1"/>
    </source>
</evidence>
<feature type="region of interest" description="Disordered" evidence="1">
    <location>
        <begin position="184"/>
        <end position="212"/>
    </location>
</feature>
<dbReference type="AlphaFoldDB" id="D0LL55"/>
<keyword evidence="3" id="KW-1185">Reference proteome</keyword>
<dbReference type="Proteomes" id="UP000001880">
    <property type="component" value="Chromosome"/>
</dbReference>
<feature type="compositionally biased region" description="Low complexity" evidence="1">
    <location>
        <begin position="200"/>
        <end position="212"/>
    </location>
</feature>
<reference evidence="2 3" key="1">
    <citation type="journal article" date="2010" name="Stand. Genomic Sci.">
        <title>Complete genome sequence of Haliangium ochraceum type strain (SMP-2).</title>
        <authorList>
            <consortium name="US DOE Joint Genome Institute (JGI-PGF)"/>
            <person name="Ivanova N."/>
            <person name="Daum C."/>
            <person name="Lang E."/>
            <person name="Abt B."/>
            <person name="Kopitz M."/>
            <person name="Saunders E."/>
            <person name="Lapidus A."/>
            <person name="Lucas S."/>
            <person name="Glavina Del Rio T."/>
            <person name="Nolan M."/>
            <person name="Tice H."/>
            <person name="Copeland A."/>
            <person name="Cheng J.F."/>
            <person name="Chen F."/>
            <person name="Bruce D."/>
            <person name="Goodwin L."/>
            <person name="Pitluck S."/>
            <person name="Mavromatis K."/>
            <person name="Pati A."/>
            <person name="Mikhailova N."/>
            <person name="Chen A."/>
            <person name="Palaniappan K."/>
            <person name="Land M."/>
            <person name="Hauser L."/>
            <person name="Chang Y.J."/>
            <person name="Jeffries C.D."/>
            <person name="Detter J.C."/>
            <person name="Brettin T."/>
            <person name="Rohde M."/>
            <person name="Goker M."/>
            <person name="Bristow J."/>
            <person name="Markowitz V."/>
            <person name="Eisen J.A."/>
            <person name="Hugenholtz P."/>
            <person name="Kyrpides N.C."/>
            <person name="Klenk H.P."/>
        </authorList>
    </citation>
    <scope>NUCLEOTIDE SEQUENCE [LARGE SCALE GENOMIC DNA]</scope>
    <source>
        <strain evidence="3">DSM 14365 / CIP 107738 / JCM 11303 / AJ 13395 / SMP-2</strain>
    </source>
</reference>
<proteinExistence type="predicted"/>
<accession>D0LL55</accession>
<gene>
    <name evidence="2" type="ordered locus">Hoch_6076</name>
</gene>
<organism evidence="2 3">
    <name type="scientific">Haliangium ochraceum (strain DSM 14365 / JCM 11303 / SMP-2)</name>
    <dbReference type="NCBI Taxonomy" id="502025"/>
    <lineage>
        <taxon>Bacteria</taxon>
        <taxon>Pseudomonadati</taxon>
        <taxon>Myxococcota</taxon>
        <taxon>Polyangia</taxon>
        <taxon>Haliangiales</taxon>
        <taxon>Kofleriaceae</taxon>
        <taxon>Haliangium</taxon>
    </lineage>
</organism>
<sequence length="413" mass="43846">MMVPLWVCRRRLGYHALVTVSMRCCFVVLAVALTLLAGCQSCRDRQPPTTSHNADDAGAADARATLRMNPRTLPTPTPMPTARKLTLLAPGATPRRVLRYAPAAGVHAFTATVAVQSREYNDGAWSPWGALPALRYRWAFEAADATAAAASAEGQGDGDAGAAASAGLRVLMRGDALEIDPAAATATEAGTDADTDTKTDTAAGTAPQTDTAPAADAAAIAGYVEGVVAELRERHRAQIEGRMGTAAVDERGRILGLELDETAKPGTDTRAEMLQRLAESVVPLPEEEVGVGARWQAQIYLRRGAGLVTQNAVFELLAVDGDTWRVRAEISQDGERQIVSGPQLPPSWRVELLALVWRASGELTVSPSALTPIAGELAVEYRVHSRLEQGPRAFDAYLENRGTVTLQTTPPTP</sequence>
<evidence type="ECO:0000313" key="3">
    <source>
        <dbReference type="Proteomes" id="UP000001880"/>
    </source>
</evidence>
<name>D0LL55_HALO1</name>
<dbReference type="KEGG" id="hoh:Hoch_6076"/>